<reference evidence="2 3" key="1">
    <citation type="journal article" date="2012" name="Science">
        <title>Ecological populations of bacteria act as socially cohesive units of antibiotic production and resistance.</title>
        <authorList>
            <person name="Cordero O.X."/>
            <person name="Wildschutte H."/>
            <person name="Kirkup B."/>
            <person name="Proehl S."/>
            <person name="Ngo L."/>
            <person name="Hussain F."/>
            <person name="Le Roux F."/>
            <person name="Mincer T."/>
            <person name="Polz M.F."/>
        </authorList>
    </citation>
    <scope>NUCLEOTIDE SEQUENCE [LARGE SCALE GENOMIC DNA]</scope>
    <source>
        <strain evidence="2 3">FF-454</strain>
    </source>
</reference>
<comment type="caution">
    <text evidence="2">The sequence shown here is derived from an EMBL/GenBank/DDBJ whole genome shotgun (WGS) entry which is preliminary data.</text>
</comment>
<feature type="transmembrane region" description="Helical" evidence="1">
    <location>
        <begin position="249"/>
        <end position="267"/>
    </location>
</feature>
<dbReference type="RefSeq" id="WP_016960436.1">
    <property type="nucleotide sequence ID" value="NZ_AJWN02000043.1"/>
</dbReference>
<feature type="transmembrane region" description="Helical" evidence="1">
    <location>
        <begin position="51"/>
        <end position="67"/>
    </location>
</feature>
<evidence type="ECO:0000313" key="2">
    <source>
        <dbReference type="EMBL" id="OEE61830.1"/>
    </source>
</evidence>
<dbReference type="AlphaFoldDB" id="A0A1E5C8L1"/>
<feature type="transmembrane region" description="Helical" evidence="1">
    <location>
        <begin position="132"/>
        <end position="152"/>
    </location>
</feature>
<feature type="transmembrane region" description="Helical" evidence="1">
    <location>
        <begin position="279"/>
        <end position="301"/>
    </location>
</feature>
<sequence length="343" mass="37708">MFRRPGNAIIRVAVFPVLLLFWQHVFGTEIPLLGPAICAVFLCTSHKPPPLMMVILMAVVLFITAWFQASLSNLLLDNPIVYYCMLFVVFYWCMLRCRINPQDLLATLLVVSTAMIAVFSRQKGIDVTQVPLALMENIFIAGFVAYLAYFLVPGGDPIAPTPTPQPSEPKHTEVWHIVVKASVILLVLISSIALNLVQSTIVTITVALILKDPDPISAHSYGIRRFLATLAGFLFALPVLMMSVLQTNLIGNMGIVLTCSLLMGVHAMNKNASYSTIQLLYSGFVVLVYYGITQNAGSAFIEDGKRLFSIMGAVMLGIFVLILLQPRSTTVTTAKTKKARRVT</sequence>
<dbReference type="Pfam" id="PF11168">
    <property type="entry name" value="DUF2955"/>
    <property type="match status" value="1"/>
</dbReference>
<feature type="transmembrane region" description="Helical" evidence="1">
    <location>
        <begin position="104"/>
        <end position="120"/>
    </location>
</feature>
<dbReference type="Proteomes" id="UP000095039">
    <property type="component" value="Unassembled WGS sequence"/>
</dbReference>
<feature type="transmembrane region" description="Helical" evidence="1">
    <location>
        <begin position="74"/>
        <end position="92"/>
    </location>
</feature>
<evidence type="ECO:0000313" key="3">
    <source>
        <dbReference type="Proteomes" id="UP000095039"/>
    </source>
</evidence>
<keyword evidence="1" id="KW-1133">Transmembrane helix</keyword>
<dbReference type="EMBL" id="AJWN02000043">
    <property type="protein sequence ID" value="OEE61830.1"/>
    <property type="molecule type" value="Genomic_DNA"/>
</dbReference>
<evidence type="ECO:0000256" key="1">
    <source>
        <dbReference type="SAM" id="Phobius"/>
    </source>
</evidence>
<keyword evidence="1" id="KW-0812">Transmembrane</keyword>
<name>A0A1E5C8L1_9GAMM</name>
<gene>
    <name evidence="2" type="ORF">A1OK_08715</name>
</gene>
<feature type="transmembrane region" description="Helical" evidence="1">
    <location>
        <begin position="183"/>
        <end position="210"/>
    </location>
</feature>
<accession>A0A1E5C8L1</accession>
<proteinExistence type="predicted"/>
<organism evidence="2 3">
    <name type="scientific">Enterovibrio norvegicus FF-454</name>
    <dbReference type="NCBI Taxonomy" id="1185651"/>
    <lineage>
        <taxon>Bacteria</taxon>
        <taxon>Pseudomonadati</taxon>
        <taxon>Pseudomonadota</taxon>
        <taxon>Gammaproteobacteria</taxon>
        <taxon>Vibrionales</taxon>
        <taxon>Vibrionaceae</taxon>
        <taxon>Enterovibrio</taxon>
    </lineage>
</organism>
<feature type="transmembrane region" description="Helical" evidence="1">
    <location>
        <begin position="222"/>
        <end position="243"/>
    </location>
</feature>
<keyword evidence="1" id="KW-0472">Membrane</keyword>
<dbReference type="InterPro" id="IPR022604">
    <property type="entry name" value="DUF2955"/>
</dbReference>
<keyword evidence="3" id="KW-1185">Reference proteome</keyword>
<feature type="transmembrane region" description="Helical" evidence="1">
    <location>
        <begin position="307"/>
        <end position="324"/>
    </location>
</feature>
<protein>
    <submittedName>
        <fullName evidence="2">Multidrug transporter</fullName>
    </submittedName>
</protein>